<accession>A6WW19</accession>
<feature type="transmembrane region" description="Helical" evidence="15">
    <location>
        <begin position="33"/>
        <end position="54"/>
    </location>
</feature>
<dbReference type="SUPFAM" id="SSF55874">
    <property type="entry name" value="ATPase domain of HSP90 chaperone/DNA topoisomerase II/histidine kinase"/>
    <property type="match status" value="1"/>
</dbReference>
<comment type="subcellular location">
    <subcellularLocation>
        <location evidence="2">Cell membrane</location>
        <topology evidence="2">Multi-pass membrane protein</topology>
    </subcellularLocation>
</comment>
<feature type="transmembrane region" description="Helical" evidence="15">
    <location>
        <begin position="229"/>
        <end position="252"/>
    </location>
</feature>
<dbReference type="GO" id="GO:0005524">
    <property type="term" value="F:ATP binding"/>
    <property type="evidence" value="ECO:0007669"/>
    <property type="project" value="UniProtKB-KW"/>
</dbReference>
<dbReference type="PANTHER" id="PTHR24421:SF10">
    <property type="entry name" value="NITRATE_NITRITE SENSOR PROTEIN NARQ"/>
    <property type="match status" value="1"/>
</dbReference>
<evidence type="ECO:0000256" key="5">
    <source>
        <dbReference type="ARBA" id="ARBA00022553"/>
    </source>
</evidence>
<evidence type="ECO:0000256" key="3">
    <source>
        <dbReference type="ARBA" id="ARBA00012438"/>
    </source>
</evidence>
<evidence type="ECO:0000259" key="16">
    <source>
        <dbReference type="PROSITE" id="PS50109"/>
    </source>
</evidence>
<dbReference type="GO" id="GO:0046983">
    <property type="term" value="F:protein dimerization activity"/>
    <property type="evidence" value="ECO:0007669"/>
    <property type="project" value="InterPro"/>
</dbReference>
<dbReference type="KEGG" id="oan:Oant_0442"/>
<organism evidence="17 18">
    <name type="scientific">Brucella anthropi (strain ATCC 49188 / DSM 6882 / CCUG 24695 / JCM 21032 / LMG 3331 / NBRC 15819 / NCTC 12168 / Alc 37)</name>
    <name type="common">Ochrobactrum anthropi</name>
    <dbReference type="NCBI Taxonomy" id="439375"/>
    <lineage>
        <taxon>Bacteria</taxon>
        <taxon>Pseudomonadati</taxon>
        <taxon>Pseudomonadota</taxon>
        <taxon>Alphaproteobacteria</taxon>
        <taxon>Hyphomicrobiales</taxon>
        <taxon>Brucellaceae</taxon>
        <taxon>Brucella/Ochrobactrum group</taxon>
        <taxon>Brucella</taxon>
    </lineage>
</organism>
<keyword evidence="7 15" id="KW-0812">Transmembrane</keyword>
<evidence type="ECO:0000256" key="10">
    <source>
        <dbReference type="ARBA" id="ARBA00022840"/>
    </source>
</evidence>
<dbReference type="SMART" id="SM01049">
    <property type="entry name" value="Cache_2"/>
    <property type="match status" value="1"/>
</dbReference>
<proteinExistence type="predicted"/>
<evidence type="ECO:0000313" key="18">
    <source>
        <dbReference type="Proteomes" id="UP000002301"/>
    </source>
</evidence>
<evidence type="ECO:0000256" key="8">
    <source>
        <dbReference type="ARBA" id="ARBA00022741"/>
    </source>
</evidence>
<feature type="domain" description="Histidine kinase" evidence="16">
    <location>
        <begin position="283"/>
        <end position="475"/>
    </location>
</feature>
<dbReference type="InterPro" id="IPR050482">
    <property type="entry name" value="Sensor_HK_TwoCompSys"/>
</dbReference>
<reference evidence="17 18" key="1">
    <citation type="journal article" date="2011" name="J. Bacteriol.">
        <title>Genome of Ochrobactrum anthropi ATCC 49188 T, a versatile opportunistic pathogen and symbiont of several eukaryotic hosts.</title>
        <authorList>
            <person name="Chain P.S."/>
            <person name="Lang D.M."/>
            <person name="Comerci D.J."/>
            <person name="Malfatti S.A."/>
            <person name="Vergez L.M."/>
            <person name="Shin M."/>
            <person name="Ugalde R.A."/>
            <person name="Garcia E."/>
            <person name="Tolmasky M.E."/>
        </authorList>
    </citation>
    <scope>NUCLEOTIDE SEQUENCE [LARGE SCALE GENOMIC DNA]</scope>
    <source>
        <strain evidence="18">ATCC 49188 / DSM 6882 / CCUG 24695 / JCM 21032 / LMG 3331 / NBRC 15819 / NCTC 12168 / Alc 37</strain>
    </source>
</reference>
<evidence type="ECO:0000256" key="4">
    <source>
        <dbReference type="ARBA" id="ARBA00022475"/>
    </source>
</evidence>
<evidence type="ECO:0000256" key="6">
    <source>
        <dbReference type="ARBA" id="ARBA00022679"/>
    </source>
</evidence>
<dbReference type="SMART" id="SM00387">
    <property type="entry name" value="HATPase_c"/>
    <property type="match status" value="1"/>
</dbReference>
<comment type="catalytic activity">
    <reaction evidence="1">
        <text>ATP + protein L-histidine = ADP + protein N-phospho-L-histidine.</text>
        <dbReference type="EC" id="2.7.13.3"/>
    </reaction>
</comment>
<gene>
    <name evidence="17" type="ordered locus">Oant_0442</name>
</gene>
<dbReference type="EC" id="2.7.13.3" evidence="3"/>
<dbReference type="Pfam" id="PF07730">
    <property type="entry name" value="HisKA_3"/>
    <property type="match status" value="1"/>
</dbReference>
<protein>
    <recommendedName>
        <fullName evidence="3">histidine kinase</fullName>
        <ecNumber evidence="3">2.7.13.3</ecNumber>
    </recommendedName>
</protein>
<dbReference type="Pfam" id="PF02518">
    <property type="entry name" value="HATPase_c"/>
    <property type="match status" value="1"/>
</dbReference>
<dbReference type="GO" id="GO:0000155">
    <property type="term" value="F:phosphorelay sensor kinase activity"/>
    <property type="evidence" value="ECO:0007669"/>
    <property type="project" value="InterPro"/>
</dbReference>
<evidence type="ECO:0000256" key="12">
    <source>
        <dbReference type="ARBA" id="ARBA00023012"/>
    </source>
</evidence>
<evidence type="ECO:0000256" key="1">
    <source>
        <dbReference type="ARBA" id="ARBA00000085"/>
    </source>
</evidence>
<evidence type="ECO:0000256" key="2">
    <source>
        <dbReference type="ARBA" id="ARBA00004651"/>
    </source>
</evidence>
<dbReference type="AlphaFoldDB" id="A6WW19"/>
<dbReference type="Proteomes" id="UP000002301">
    <property type="component" value="Chromosome 1"/>
</dbReference>
<keyword evidence="12" id="KW-0902">Two-component regulatory system</keyword>
<dbReference type="InterPro" id="IPR036890">
    <property type="entry name" value="HATPase_C_sf"/>
</dbReference>
<dbReference type="InterPro" id="IPR011712">
    <property type="entry name" value="Sig_transdc_His_kin_sub3_dim/P"/>
</dbReference>
<dbReference type="InterPro" id="IPR017171">
    <property type="entry name" value="Sig_transdc_His_kinase_MctS"/>
</dbReference>
<keyword evidence="14" id="KW-0175">Coiled coil</keyword>
<dbReference type="PIRSF" id="PIRSF037314">
    <property type="entry name" value="STHK_MctS"/>
    <property type="match status" value="1"/>
</dbReference>
<dbReference type="EMBL" id="CP000758">
    <property type="protein sequence ID" value="ABS13173.1"/>
    <property type="molecule type" value="Genomic_DNA"/>
</dbReference>
<keyword evidence="13 15" id="KW-0472">Membrane</keyword>
<dbReference type="Gene3D" id="1.20.5.1930">
    <property type="match status" value="1"/>
</dbReference>
<evidence type="ECO:0000256" key="9">
    <source>
        <dbReference type="ARBA" id="ARBA00022777"/>
    </source>
</evidence>
<evidence type="ECO:0000256" key="15">
    <source>
        <dbReference type="SAM" id="Phobius"/>
    </source>
</evidence>
<evidence type="ECO:0000256" key="11">
    <source>
        <dbReference type="ARBA" id="ARBA00022989"/>
    </source>
</evidence>
<dbReference type="PANTHER" id="PTHR24421">
    <property type="entry name" value="NITRATE/NITRITE SENSOR PROTEIN NARX-RELATED"/>
    <property type="match status" value="1"/>
</dbReference>
<sequence length="485" mass="53471">MSPFPHQAGTLKSPWKSRLVVPGGEVVTLRYQIVALAIVPLIVAILTVTAFITWQSANLVQSSIATFEKNMLKAKETELLNLTNLALSSIQQIYDDAGPDDTAAMEKVRKILTSLDYGRDGYFFVYDYDGNNVVHPRQTFRPGHNWLDLVDPDGDRVIANLIDKAKEGGGLHQYKWEKPSSGEMADKLSFAVGLSKWKWMLGTGVYLDDVYVQTAAANADFRANIRTTFLIVSLIAVPAVMLVFATCMLLNLRERRMADNKLKELAQRIIDTQEEERARLARELHDGISQNLVGVRYAIDLASRQVRMDSGGAPLAIEKASDALNGAIKEVRRLSHDLRPRILDDLGLTVALKALCEHFSERTGIETQLEASGLNETLKPEASTALYRVVQEALTNVERHSGASQVSIRLWGSGGKVTMTVADDGNGFTARDLKDQLSGLGLRNMQERMAHFGGVLLVETGADGTQLTARLPKSATERKREPEVA</sequence>
<evidence type="ECO:0000256" key="14">
    <source>
        <dbReference type="SAM" id="Coils"/>
    </source>
</evidence>
<dbReference type="Pfam" id="PF17200">
    <property type="entry name" value="sCache_2"/>
    <property type="match status" value="1"/>
</dbReference>
<name>A6WW19_BRUA4</name>
<dbReference type="HOGENOM" id="CLU_000445_20_6_5"/>
<evidence type="ECO:0000256" key="7">
    <source>
        <dbReference type="ARBA" id="ARBA00022692"/>
    </source>
</evidence>
<dbReference type="Gene3D" id="3.30.450.20">
    <property type="entry name" value="PAS domain"/>
    <property type="match status" value="1"/>
</dbReference>
<dbReference type="PROSITE" id="PS50109">
    <property type="entry name" value="HIS_KIN"/>
    <property type="match status" value="1"/>
</dbReference>
<keyword evidence="18" id="KW-1185">Reference proteome</keyword>
<feature type="coiled-coil region" evidence="14">
    <location>
        <begin position="255"/>
        <end position="283"/>
    </location>
</feature>
<keyword evidence="8" id="KW-0547">Nucleotide-binding</keyword>
<dbReference type="eggNOG" id="COG4564">
    <property type="taxonomic scope" value="Bacteria"/>
</dbReference>
<evidence type="ECO:0000313" key="17">
    <source>
        <dbReference type="EMBL" id="ABS13173.1"/>
    </source>
</evidence>
<keyword evidence="4" id="KW-1003">Cell membrane</keyword>
<keyword evidence="9 17" id="KW-0418">Kinase</keyword>
<keyword evidence="10" id="KW-0067">ATP-binding</keyword>
<evidence type="ECO:0000256" key="13">
    <source>
        <dbReference type="ARBA" id="ARBA00023136"/>
    </source>
</evidence>
<keyword evidence="5" id="KW-0597">Phosphoprotein</keyword>
<dbReference type="CDD" id="cd16917">
    <property type="entry name" value="HATPase_UhpB-NarQ-NarX-like"/>
    <property type="match status" value="1"/>
</dbReference>
<dbReference type="InterPro" id="IPR005467">
    <property type="entry name" value="His_kinase_dom"/>
</dbReference>
<dbReference type="GO" id="GO:0005886">
    <property type="term" value="C:plasma membrane"/>
    <property type="evidence" value="ECO:0007669"/>
    <property type="project" value="UniProtKB-SubCell"/>
</dbReference>
<dbReference type="InterPro" id="IPR033480">
    <property type="entry name" value="sCache_2"/>
</dbReference>
<keyword evidence="11 15" id="KW-1133">Transmembrane helix</keyword>
<dbReference type="InterPro" id="IPR003594">
    <property type="entry name" value="HATPase_dom"/>
</dbReference>
<keyword evidence="6" id="KW-0808">Transferase</keyword>
<dbReference type="Gene3D" id="3.30.565.10">
    <property type="entry name" value="Histidine kinase-like ATPase, C-terminal domain"/>
    <property type="match status" value="1"/>
</dbReference>
<dbReference type="STRING" id="439375.Oant_0442"/>